<evidence type="ECO:0000256" key="4">
    <source>
        <dbReference type="ARBA" id="ARBA00022598"/>
    </source>
</evidence>
<dbReference type="GO" id="GO:0019781">
    <property type="term" value="F:NEDD8 activating enzyme activity"/>
    <property type="evidence" value="ECO:0007669"/>
    <property type="project" value="UniProtKB-UniRule"/>
</dbReference>
<dbReference type="InterPro" id="IPR045886">
    <property type="entry name" value="ThiF/MoeB/HesA"/>
</dbReference>
<dbReference type="InterPro" id="IPR023318">
    <property type="entry name" value="Ub_act_enz_dom_a_sf"/>
</dbReference>
<dbReference type="GO" id="GO:0005524">
    <property type="term" value="F:ATP binding"/>
    <property type="evidence" value="ECO:0007669"/>
    <property type="project" value="UniProtKB-UniRule"/>
</dbReference>
<comment type="catalytic activity">
    <reaction evidence="9 10">
        <text>ATP + [NEDD8 protein] + [E1 NEDD8-activating enzyme]-L-cysteine = AMP + diphosphate + [E1 NEDD8-activating enzyme]-S-[NEDD8 protein]-yl-L-cysteine.</text>
        <dbReference type="EC" id="6.2.1.64"/>
    </reaction>
</comment>
<keyword evidence="5 10" id="KW-0547">Nucleotide-binding</keyword>
<evidence type="ECO:0000256" key="8">
    <source>
        <dbReference type="ARBA" id="ARBA00023624"/>
    </source>
</evidence>
<comment type="similarity">
    <text evidence="2 10">Belongs to the ubiquitin-activating E1 family. UBA3 subfamily.</text>
</comment>
<keyword evidence="7 10" id="KW-0067">ATP-binding</keyword>
<reference evidence="12 13" key="1">
    <citation type="journal article" date="2018" name="MBio">
        <title>Comparative Genomics Reveals the Core Gene Toolbox for the Fungus-Insect Symbiosis.</title>
        <authorList>
            <person name="Wang Y."/>
            <person name="Stata M."/>
            <person name="Wang W."/>
            <person name="Stajich J.E."/>
            <person name="White M.M."/>
            <person name="Moncalvo J.M."/>
        </authorList>
    </citation>
    <scope>NUCLEOTIDE SEQUENCE [LARGE SCALE GENOMIC DNA]</scope>
    <source>
        <strain evidence="12 13">SC-DP-2</strain>
    </source>
</reference>
<name>A0A2T9Z9F6_9FUNG</name>
<organism evidence="12 13">
    <name type="scientific">Smittium megazygosporum</name>
    <dbReference type="NCBI Taxonomy" id="133381"/>
    <lineage>
        <taxon>Eukaryota</taxon>
        <taxon>Fungi</taxon>
        <taxon>Fungi incertae sedis</taxon>
        <taxon>Zoopagomycota</taxon>
        <taxon>Kickxellomycotina</taxon>
        <taxon>Harpellomycetes</taxon>
        <taxon>Harpellales</taxon>
        <taxon>Legeriomycetaceae</taxon>
        <taxon>Smittium</taxon>
    </lineage>
</organism>
<evidence type="ECO:0000256" key="1">
    <source>
        <dbReference type="ARBA" id="ARBA00005032"/>
    </source>
</evidence>
<dbReference type="OrthoDB" id="10255449at2759"/>
<evidence type="ECO:0000256" key="7">
    <source>
        <dbReference type="ARBA" id="ARBA00022840"/>
    </source>
</evidence>
<keyword evidence="4 10" id="KW-0436">Ligase</keyword>
<comment type="pathway">
    <text evidence="1 10">Protein modification; protein neddylation.</text>
</comment>
<comment type="caution">
    <text evidence="12">The sequence shown here is derived from an EMBL/GenBank/DDBJ whole genome shotgun (WGS) entry which is preliminary data.</text>
</comment>
<comment type="function">
    <text evidence="10">Catalytic subunit of the dimeric E1 enzyme, which activates NEDD8.</text>
</comment>
<dbReference type="GO" id="GO:0005634">
    <property type="term" value="C:nucleus"/>
    <property type="evidence" value="ECO:0007669"/>
    <property type="project" value="TreeGrafter"/>
</dbReference>
<evidence type="ECO:0000256" key="2">
    <source>
        <dbReference type="ARBA" id="ARBA00006310"/>
    </source>
</evidence>
<evidence type="ECO:0000256" key="10">
    <source>
        <dbReference type="RuleBase" id="RU368009"/>
    </source>
</evidence>
<evidence type="ECO:0000313" key="13">
    <source>
        <dbReference type="Proteomes" id="UP000245609"/>
    </source>
</evidence>
<keyword evidence="13" id="KW-1185">Reference proteome</keyword>
<dbReference type="InterPro" id="IPR000594">
    <property type="entry name" value="ThiF_NAD_FAD-bd"/>
</dbReference>
<evidence type="ECO:0000256" key="6">
    <source>
        <dbReference type="ARBA" id="ARBA00022786"/>
    </source>
</evidence>
<dbReference type="InterPro" id="IPR030468">
    <property type="entry name" value="Uba3_N"/>
</dbReference>
<protein>
    <recommendedName>
        <fullName evidence="3 10">NEDD8-activating enzyme E1 catalytic subunit</fullName>
        <ecNumber evidence="8 10">6.2.1.64</ecNumber>
    </recommendedName>
</protein>
<dbReference type="EC" id="6.2.1.64" evidence="8 10"/>
<dbReference type="GO" id="GO:0045116">
    <property type="term" value="P:protein neddylation"/>
    <property type="evidence" value="ECO:0007669"/>
    <property type="project" value="UniProtKB-UniRule"/>
</dbReference>
<dbReference type="Gene3D" id="1.10.10.520">
    <property type="entry name" value="Ubiquitin activating enzymes (Uba3). Chain: B, domain 2"/>
    <property type="match status" value="1"/>
</dbReference>
<dbReference type="Pfam" id="PF00899">
    <property type="entry name" value="ThiF"/>
    <property type="match status" value="1"/>
</dbReference>
<dbReference type="EMBL" id="MBFS01001269">
    <property type="protein sequence ID" value="PVV01228.1"/>
    <property type="molecule type" value="Genomic_DNA"/>
</dbReference>
<dbReference type="UniPathway" id="UPA00885"/>
<dbReference type="CDD" id="cd01488">
    <property type="entry name" value="Uba3_RUB"/>
    <property type="match status" value="1"/>
</dbReference>
<dbReference type="InterPro" id="IPR035985">
    <property type="entry name" value="Ubiquitin-activating_enz"/>
</dbReference>
<dbReference type="AlphaFoldDB" id="A0A2T9Z9F6"/>
<dbReference type="SUPFAM" id="SSF69572">
    <property type="entry name" value="Activating enzymes of the ubiquitin-like proteins"/>
    <property type="match status" value="1"/>
</dbReference>
<evidence type="ECO:0000256" key="5">
    <source>
        <dbReference type="ARBA" id="ARBA00022741"/>
    </source>
</evidence>
<gene>
    <name evidence="12" type="ORF">BB560_004363</name>
</gene>
<sequence length="343" mass="37900">MEPFYLSPSPFDPEFVPGESIADTISQAKVLVLGAGGLGCEILKDLVMSGFEDIHVIDMDTIDLSNLNRQFLFREKDIGQPKAIVASKAINSRMEKEVVTPHFCKIQDKDSEFYKQFLIVICGLDSIEARRWVSTTFINLVDDNDPFSLIPIIDGGTEGFKGQSRVIYPTISACHECSSEMSSGKKTYPICTITNTPRLPEHCIEYASVVLWPKFFPDKSFDTDNMDDMHWIESKSLEYASKYGISGISFSLVLGVLKNIIPAIASTNAVIAASCVNEAVKLVSGCNPVLNNYMLYVGDIGLYSHTFELENKPNCFVCGNKSATISVEKTILLADLIDILSNK</sequence>
<evidence type="ECO:0000313" key="12">
    <source>
        <dbReference type="EMBL" id="PVV01228.1"/>
    </source>
</evidence>
<proteinExistence type="inferred from homology"/>
<dbReference type="PANTHER" id="PTHR10953:SF6">
    <property type="entry name" value="NEDD8-ACTIVATING ENZYME E1 CATALYTIC SUBUNIT"/>
    <property type="match status" value="1"/>
</dbReference>
<feature type="domain" description="THIF-type NAD/FAD binding fold" evidence="11">
    <location>
        <begin position="18"/>
        <end position="315"/>
    </location>
</feature>
<dbReference type="Proteomes" id="UP000245609">
    <property type="component" value="Unassembled WGS sequence"/>
</dbReference>
<keyword evidence="6 10" id="KW-0833">Ubl conjugation pathway</keyword>
<dbReference type="PANTHER" id="PTHR10953">
    <property type="entry name" value="UBIQUITIN-ACTIVATING ENZYME E1"/>
    <property type="match status" value="1"/>
</dbReference>
<evidence type="ECO:0000259" key="11">
    <source>
        <dbReference type="Pfam" id="PF00899"/>
    </source>
</evidence>
<evidence type="ECO:0000256" key="3">
    <source>
        <dbReference type="ARBA" id="ARBA00015203"/>
    </source>
</evidence>
<dbReference type="GO" id="GO:0005737">
    <property type="term" value="C:cytoplasm"/>
    <property type="evidence" value="ECO:0007669"/>
    <property type="project" value="TreeGrafter"/>
</dbReference>
<dbReference type="Gene3D" id="3.40.50.720">
    <property type="entry name" value="NAD(P)-binding Rossmann-like Domain"/>
    <property type="match status" value="1"/>
</dbReference>
<accession>A0A2T9Z9F6</accession>
<dbReference type="STRING" id="133381.A0A2T9Z9F6"/>
<evidence type="ECO:0000256" key="9">
    <source>
        <dbReference type="ARBA" id="ARBA00024626"/>
    </source>
</evidence>